<proteinExistence type="predicted"/>
<accession>A0ABW8T732</accession>
<organism evidence="1 2">
    <name type="scientific">Candidatus Clostridium stratigraminis</name>
    <dbReference type="NCBI Taxonomy" id="3381661"/>
    <lineage>
        <taxon>Bacteria</taxon>
        <taxon>Bacillati</taxon>
        <taxon>Bacillota</taxon>
        <taxon>Clostridia</taxon>
        <taxon>Eubacteriales</taxon>
        <taxon>Clostridiaceae</taxon>
        <taxon>Clostridium</taxon>
    </lineage>
</organism>
<name>A0ABW8T732_9CLOT</name>
<protein>
    <submittedName>
        <fullName evidence="1">DUF4318 domain-containing protein</fullName>
    </submittedName>
</protein>
<evidence type="ECO:0000313" key="2">
    <source>
        <dbReference type="Proteomes" id="UP001623591"/>
    </source>
</evidence>
<reference evidence="1 2" key="1">
    <citation type="submission" date="2024-11" db="EMBL/GenBank/DDBJ databases">
        <authorList>
            <person name="Heng Y.C."/>
            <person name="Lim A.C.H."/>
            <person name="Lee J.K.Y."/>
            <person name="Kittelmann S."/>
        </authorList>
    </citation>
    <scope>NUCLEOTIDE SEQUENCE [LARGE SCALE GENOMIC DNA]</scope>
    <source>
        <strain evidence="1 2">WILCCON 0185</strain>
    </source>
</reference>
<dbReference type="InterPro" id="IPR025467">
    <property type="entry name" value="DUF4318"/>
</dbReference>
<gene>
    <name evidence="1" type="ORF">ACJDUG_15600</name>
</gene>
<dbReference type="RefSeq" id="WP_406770820.1">
    <property type="nucleotide sequence ID" value="NZ_JBJHZZ010000016.1"/>
</dbReference>
<dbReference type="Pfam" id="PF14201">
    <property type="entry name" value="DUF4318"/>
    <property type="match status" value="1"/>
</dbReference>
<evidence type="ECO:0000313" key="1">
    <source>
        <dbReference type="EMBL" id="MFL0248376.1"/>
    </source>
</evidence>
<dbReference type="EMBL" id="JBJHZZ010000016">
    <property type="protein sequence ID" value="MFL0248376.1"/>
    <property type="molecule type" value="Genomic_DNA"/>
</dbReference>
<sequence>MDLEDALTHPSSQVVCKTIKKYFIHNKQEFDFVNTSTPVTIKLDGILYCVTVELARGGYSIYCKEI</sequence>
<comment type="caution">
    <text evidence="1">The sequence shown here is derived from an EMBL/GenBank/DDBJ whole genome shotgun (WGS) entry which is preliminary data.</text>
</comment>
<dbReference type="Proteomes" id="UP001623591">
    <property type="component" value="Unassembled WGS sequence"/>
</dbReference>
<keyword evidence="2" id="KW-1185">Reference proteome</keyword>